<proteinExistence type="inferred from homology"/>
<dbReference type="OrthoDB" id="689350at2759"/>
<dbReference type="GO" id="GO:0016531">
    <property type="term" value="F:copper chaperone activity"/>
    <property type="evidence" value="ECO:0007669"/>
    <property type="project" value="TreeGrafter"/>
</dbReference>
<dbReference type="FunFam" id="3.30.70.100:FF:000008">
    <property type="entry name" value="Copper transport protein ATOX1"/>
    <property type="match status" value="1"/>
</dbReference>
<sequence>MSDNQYHYDVKMSCSGCSNAINRVLSRKSEISKFDISLENQAVDVTTSLPYDDVLNIIKKTGKEVLGGKVVV</sequence>
<dbReference type="CDD" id="cd00371">
    <property type="entry name" value="HMA"/>
    <property type="match status" value="1"/>
</dbReference>
<comment type="similarity">
    <text evidence="7">Belongs to the ATX1 family.</text>
</comment>
<dbReference type="Gene3D" id="3.30.70.100">
    <property type="match status" value="1"/>
</dbReference>
<dbReference type="Proteomes" id="UP000769528">
    <property type="component" value="Unassembled WGS sequence"/>
</dbReference>
<dbReference type="GO" id="GO:0006825">
    <property type="term" value="P:copper ion transport"/>
    <property type="evidence" value="ECO:0007669"/>
    <property type="project" value="UniProtKB-KW"/>
</dbReference>
<keyword evidence="3" id="KW-0187">Copper transport</keyword>
<keyword evidence="5" id="KW-0406">Ion transport</keyword>
<keyword evidence="2" id="KW-0479">Metal-binding</keyword>
<dbReference type="SUPFAM" id="SSF55008">
    <property type="entry name" value="HMA, heavy metal-associated domain"/>
    <property type="match status" value="1"/>
</dbReference>
<organism evidence="9 10">
    <name type="scientific">Wickerhamomyces mucosus</name>
    <dbReference type="NCBI Taxonomy" id="1378264"/>
    <lineage>
        <taxon>Eukaryota</taxon>
        <taxon>Fungi</taxon>
        <taxon>Dikarya</taxon>
        <taxon>Ascomycota</taxon>
        <taxon>Saccharomycotina</taxon>
        <taxon>Saccharomycetes</taxon>
        <taxon>Phaffomycetales</taxon>
        <taxon>Wickerhamomycetaceae</taxon>
        <taxon>Wickerhamomyces</taxon>
    </lineage>
</organism>
<reference evidence="9" key="2">
    <citation type="submission" date="2021-01" db="EMBL/GenBank/DDBJ databases">
        <authorList>
            <person name="Schikora-Tamarit M.A."/>
        </authorList>
    </citation>
    <scope>NUCLEOTIDE SEQUENCE</scope>
    <source>
        <strain evidence="9">CBS6341</strain>
    </source>
</reference>
<dbReference type="GO" id="GO:0005829">
    <property type="term" value="C:cytosol"/>
    <property type="evidence" value="ECO:0007669"/>
    <property type="project" value="TreeGrafter"/>
</dbReference>
<evidence type="ECO:0000256" key="7">
    <source>
        <dbReference type="ARBA" id="ARBA00038171"/>
    </source>
</evidence>
<keyword evidence="10" id="KW-1185">Reference proteome</keyword>
<evidence type="ECO:0000313" key="9">
    <source>
        <dbReference type="EMBL" id="KAH3680123.1"/>
    </source>
</evidence>
<evidence type="ECO:0000256" key="6">
    <source>
        <dbReference type="ARBA" id="ARBA00023186"/>
    </source>
</evidence>
<protein>
    <recommendedName>
        <fullName evidence="8">HMA domain-containing protein</fullName>
    </recommendedName>
</protein>
<dbReference type="EMBL" id="JAEUBF010000159">
    <property type="protein sequence ID" value="KAH3680123.1"/>
    <property type="molecule type" value="Genomic_DNA"/>
</dbReference>
<dbReference type="InterPro" id="IPR036163">
    <property type="entry name" value="HMA_dom_sf"/>
</dbReference>
<name>A0A9P8PXG1_9ASCO</name>
<evidence type="ECO:0000256" key="4">
    <source>
        <dbReference type="ARBA" id="ARBA00023008"/>
    </source>
</evidence>
<dbReference type="PANTHER" id="PTHR46365">
    <property type="entry name" value="COPPER TRANSPORT PROTEIN ATOX1"/>
    <property type="match status" value="1"/>
</dbReference>
<evidence type="ECO:0000256" key="5">
    <source>
        <dbReference type="ARBA" id="ARBA00023065"/>
    </source>
</evidence>
<dbReference type="InterPro" id="IPR051881">
    <property type="entry name" value="Copper_transport_ATOX1-like"/>
</dbReference>
<dbReference type="PANTHER" id="PTHR46365:SF1">
    <property type="entry name" value="COPPER TRANSPORT PROTEIN ATOX1"/>
    <property type="match status" value="1"/>
</dbReference>
<keyword evidence="6" id="KW-0143">Chaperone</keyword>
<dbReference type="GO" id="GO:0046872">
    <property type="term" value="F:metal ion binding"/>
    <property type="evidence" value="ECO:0007669"/>
    <property type="project" value="UniProtKB-KW"/>
</dbReference>
<evidence type="ECO:0000256" key="1">
    <source>
        <dbReference type="ARBA" id="ARBA00022448"/>
    </source>
</evidence>
<evidence type="ECO:0000313" key="10">
    <source>
        <dbReference type="Proteomes" id="UP000769528"/>
    </source>
</evidence>
<reference evidence="9" key="1">
    <citation type="journal article" date="2021" name="Open Biol.">
        <title>Shared evolutionary footprints suggest mitochondrial oxidative damage underlies multiple complex I losses in fungi.</title>
        <authorList>
            <person name="Schikora-Tamarit M.A."/>
            <person name="Marcet-Houben M."/>
            <person name="Nosek J."/>
            <person name="Gabaldon T."/>
        </authorList>
    </citation>
    <scope>NUCLEOTIDE SEQUENCE</scope>
    <source>
        <strain evidence="9">CBS6341</strain>
    </source>
</reference>
<evidence type="ECO:0000259" key="8">
    <source>
        <dbReference type="PROSITE" id="PS50846"/>
    </source>
</evidence>
<dbReference type="PROSITE" id="PS50846">
    <property type="entry name" value="HMA_2"/>
    <property type="match status" value="1"/>
</dbReference>
<gene>
    <name evidence="9" type="ORF">WICMUC_000524</name>
</gene>
<dbReference type="InterPro" id="IPR006121">
    <property type="entry name" value="HMA_dom"/>
</dbReference>
<accession>A0A9P8PXG1</accession>
<dbReference type="AlphaFoldDB" id="A0A9P8PXG1"/>
<evidence type="ECO:0000256" key="2">
    <source>
        <dbReference type="ARBA" id="ARBA00022723"/>
    </source>
</evidence>
<keyword evidence="4" id="KW-0186">Copper</keyword>
<feature type="domain" description="HMA" evidence="8">
    <location>
        <begin position="3"/>
        <end position="66"/>
    </location>
</feature>
<comment type="caution">
    <text evidence="9">The sequence shown here is derived from an EMBL/GenBank/DDBJ whole genome shotgun (WGS) entry which is preliminary data.</text>
</comment>
<dbReference type="Pfam" id="PF00403">
    <property type="entry name" value="HMA"/>
    <property type="match status" value="1"/>
</dbReference>
<evidence type="ECO:0000256" key="3">
    <source>
        <dbReference type="ARBA" id="ARBA00022796"/>
    </source>
</evidence>
<keyword evidence="1" id="KW-0813">Transport</keyword>